<comment type="similarity">
    <text evidence="1">Belongs to the PPR family. P subfamily.</text>
</comment>
<dbReference type="Pfam" id="PF13041">
    <property type="entry name" value="PPR_2"/>
    <property type="match status" value="1"/>
</dbReference>
<evidence type="ECO:0000313" key="4">
    <source>
        <dbReference type="EMBL" id="KVH88875.1"/>
    </source>
</evidence>
<dbReference type="AlphaFoldDB" id="A0A103XDR2"/>
<evidence type="ECO:0000256" key="2">
    <source>
        <dbReference type="ARBA" id="ARBA00022737"/>
    </source>
</evidence>
<keyword evidence="2" id="KW-0677">Repeat</keyword>
<dbReference type="STRING" id="59895.A0A103XDR2"/>
<dbReference type="NCBIfam" id="TIGR00756">
    <property type="entry name" value="PPR"/>
    <property type="match status" value="1"/>
</dbReference>
<dbReference type="PROSITE" id="PS51375">
    <property type="entry name" value="PPR"/>
    <property type="match status" value="1"/>
</dbReference>
<reference evidence="4 5" key="1">
    <citation type="journal article" date="2016" name="Sci. Rep.">
        <title>The genome sequence of the outbreeding globe artichoke constructed de novo incorporating a phase-aware low-pass sequencing strategy of F1 progeny.</title>
        <authorList>
            <person name="Scaglione D."/>
            <person name="Reyes-Chin-Wo S."/>
            <person name="Acquadro A."/>
            <person name="Froenicke L."/>
            <person name="Portis E."/>
            <person name="Beitel C."/>
            <person name="Tirone M."/>
            <person name="Mauro R."/>
            <person name="Lo Monaco A."/>
            <person name="Mauromicale G."/>
            <person name="Faccioli P."/>
            <person name="Cattivelli L."/>
            <person name="Rieseberg L."/>
            <person name="Michelmore R."/>
            <person name="Lanteri S."/>
        </authorList>
    </citation>
    <scope>NUCLEOTIDE SEQUENCE [LARGE SCALE GENOMIC DNA]</scope>
    <source>
        <strain evidence="4">2C</strain>
    </source>
</reference>
<dbReference type="InterPro" id="IPR011990">
    <property type="entry name" value="TPR-like_helical_dom_sf"/>
</dbReference>
<dbReference type="EMBL" id="LEKV01005327">
    <property type="protein sequence ID" value="KVH88875.1"/>
    <property type="molecule type" value="Genomic_DNA"/>
</dbReference>
<protein>
    <recommendedName>
        <fullName evidence="6">Pentatricopeptide repeat-containing protein</fullName>
    </recommendedName>
</protein>
<dbReference type="Proteomes" id="UP000243975">
    <property type="component" value="Unassembled WGS sequence"/>
</dbReference>
<organism evidence="4 5">
    <name type="scientific">Cynara cardunculus var. scolymus</name>
    <name type="common">Globe artichoke</name>
    <name type="synonym">Cynara scolymus</name>
    <dbReference type="NCBI Taxonomy" id="59895"/>
    <lineage>
        <taxon>Eukaryota</taxon>
        <taxon>Viridiplantae</taxon>
        <taxon>Streptophyta</taxon>
        <taxon>Embryophyta</taxon>
        <taxon>Tracheophyta</taxon>
        <taxon>Spermatophyta</taxon>
        <taxon>Magnoliopsida</taxon>
        <taxon>eudicotyledons</taxon>
        <taxon>Gunneridae</taxon>
        <taxon>Pentapetalae</taxon>
        <taxon>asterids</taxon>
        <taxon>campanulids</taxon>
        <taxon>Asterales</taxon>
        <taxon>Asteraceae</taxon>
        <taxon>Carduoideae</taxon>
        <taxon>Cardueae</taxon>
        <taxon>Carduinae</taxon>
        <taxon>Cynara</taxon>
    </lineage>
</organism>
<dbReference type="Gene3D" id="1.25.40.10">
    <property type="entry name" value="Tetratricopeptide repeat domain"/>
    <property type="match status" value="1"/>
</dbReference>
<dbReference type="InterPro" id="IPR002885">
    <property type="entry name" value="PPR_rpt"/>
</dbReference>
<accession>A0A103XDR2</accession>
<proteinExistence type="inferred from homology"/>
<name>A0A103XDR2_CYNCS</name>
<sequence length="92" mass="10284">MVCKLSTRLMNICVVSFCKVQQLEKAEAVIVDAIRLGKPEEANKVFQDIVMSKLSPCSTTFNTMLNGLCKNGYTANALMLFRSLQRHGFIPQ</sequence>
<feature type="repeat" description="PPR" evidence="3">
    <location>
        <begin position="57"/>
        <end position="91"/>
    </location>
</feature>
<evidence type="ECO:0000256" key="1">
    <source>
        <dbReference type="ARBA" id="ARBA00007626"/>
    </source>
</evidence>
<comment type="caution">
    <text evidence="4">The sequence shown here is derived from an EMBL/GenBank/DDBJ whole genome shotgun (WGS) entry which is preliminary data.</text>
</comment>
<dbReference type="Gramene" id="KVH88875">
    <property type="protein sequence ID" value="KVH88875"/>
    <property type="gene ID" value="Ccrd_024880"/>
</dbReference>
<gene>
    <name evidence="4" type="ORF">Ccrd_024880</name>
</gene>
<evidence type="ECO:0000313" key="5">
    <source>
        <dbReference type="Proteomes" id="UP000243975"/>
    </source>
</evidence>
<dbReference type="PANTHER" id="PTHR47941">
    <property type="entry name" value="PENTATRICOPEPTIDE REPEAT-CONTAINING PROTEIN 3, MITOCHONDRIAL"/>
    <property type="match status" value="1"/>
</dbReference>
<evidence type="ECO:0000256" key="3">
    <source>
        <dbReference type="PROSITE-ProRule" id="PRU00708"/>
    </source>
</evidence>
<keyword evidence="5" id="KW-1185">Reference proteome</keyword>
<evidence type="ECO:0008006" key="6">
    <source>
        <dbReference type="Google" id="ProtNLM"/>
    </source>
</evidence>